<protein>
    <submittedName>
        <fullName evidence="3">Uncharacterized protein</fullName>
    </submittedName>
</protein>
<sequence length="149" mass="15924">MLRSDRLAEARPMTRSLLEVHNGSSRHNPDSSPARLPWLARPQHLQGEHWSDISVMLGALSIVMFWMFGFGIVLGVCAIAAGIAANRHPAVEGSEPKSLEALLGFSPALSESPPAQSFSPRRSHTSDIRHKSGPTPGEDQLAGAGPDDG</sequence>
<evidence type="ECO:0000313" key="4">
    <source>
        <dbReference type="Proteomes" id="UP000005951"/>
    </source>
</evidence>
<dbReference type="AlphaFoldDB" id="K8XJY3"/>
<organism evidence="3 4">
    <name type="scientific">Rhodococcus opacus M213</name>
    <dbReference type="NCBI Taxonomy" id="1129896"/>
    <lineage>
        <taxon>Bacteria</taxon>
        <taxon>Bacillati</taxon>
        <taxon>Actinomycetota</taxon>
        <taxon>Actinomycetes</taxon>
        <taxon>Mycobacteriales</taxon>
        <taxon>Nocardiaceae</taxon>
        <taxon>Rhodococcus</taxon>
    </lineage>
</organism>
<evidence type="ECO:0000256" key="1">
    <source>
        <dbReference type="SAM" id="MobiDB-lite"/>
    </source>
</evidence>
<comment type="caution">
    <text evidence="3">The sequence shown here is derived from an EMBL/GenBank/DDBJ whole genome shotgun (WGS) entry which is preliminary data.</text>
</comment>
<gene>
    <name evidence="3" type="ORF">WSS_A18444</name>
</gene>
<name>K8XJY3_RHOOP</name>
<evidence type="ECO:0000256" key="2">
    <source>
        <dbReference type="SAM" id="Phobius"/>
    </source>
</evidence>
<dbReference type="Proteomes" id="UP000005951">
    <property type="component" value="Unassembled WGS sequence"/>
</dbReference>
<dbReference type="EMBL" id="AJYC02000061">
    <property type="protein sequence ID" value="EKT81111.1"/>
    <property type="molecule type" value="Genomic_DNA"/>
</dbReference>
<proteinExistence type="predicted"/>
<feature type="region of interest" description="Disordered" evidence="1">
    <location>
        <begin position="106"/>
        <end position="149"/>
    </location>
</feature>
<accession>K8XJY3</accession>
<reference evidence="3 4" key="1">
    <citation type="journal article" date="2013" name="Genome Announc.">
        <title>Draft Genome Sequence of Rhodococcus opacus Strain M213 Shows a Diverse Catabolic Potential.</title>
        <authorList>
            <person name="Pathak A."/>
            <person name="Green S.J."/>
            <person name="Ogram A."/>
            <person name="Chauhan A."/>
        </authorList>
    </citation>
    <scope>NUCLEOTIDE SEQUENCE [LARGE SCALE GENOMIC DNA]</scope>
    <source>
        <strain evidence="3 4">M213</strain>
    </source>
</reference>
<keyword evidence="2" id="KW-0472">Membrane</keyword>
<evidence type="ECO:0000313" key="3">
    <source>
        <dbReference type="EMBL" id="EKT81111.1"/>
    </source>
</evidence>
<feature type="transmembrane region" description="Helical" evidence="2">
    <location>
        <begin position="55"/>
        <end position="84"/>
    </location>
</feature>
<keyword evidence="2" id="KW-1133">Transmembrane helix</keyword>
<keyword evidence="2" id="KW-0812">Transmembrane</keyword>